<feature type="domain" description="Peptidase M13 N-terminal" evidence="1">
    <location>
        <begin position="3"/>
        <end position="171"/>
    </location>
</feature>
<dbReference type="WBParaSite" id="HPBE_0002118101-mRNA-1">
    <property type="protein sequence ID" value="HPBE_0002118101-mRNA-1"/>
    <property type="gene ID" value="HPBE_0002118101"/>
</dbReference>
<accession>A0A3P8BZL4</accession>
<dbReference type="Pfam" id="PF05649">
    <property type="entry name" value="Peptidase_M13_N"/>
    <property type="match status" value="1"/>
</dbReference>
<dbReference type="EMBL" id="UZAH01032759">
    <property type="protein sequence ID" value="VDP23740.1"/>
    <property type="molecule type" value="Genomic_DNA"/>
</dbReference>
<evidence type="ECO:0000313" key="3">
    <source>
        <dbReference type="Proteomes" id="UP000050761"/>
    </source>
</evidence>
<protein>
    <submittedName>
        <fullName evidence="4">Peptidase_M13_N domain-containing protein</fullName>
    </submittedName>
</protein>
<sequence>MPREFYVLPQFTDELQSRHDAVRDIMEALVKAAVGSTSQYDELISKAARDVVRLESQIAKASWPDTEMRNYAKMYNPFSPEELAKTYSAIRWSSYLNALLSSVENGTLANEVHVILSQPSYFGFLNSLFSQQDVDNNMLANYLITQILFEDADFMGDGPAEQARKVNYVSYAQRRGRGVKRWDGLR</sequence>
<dbReference type="Proteomes" id="UP000050761">
    <property type="component" value="Unassembled WGS sequence"/>
</dbReference>
<reference evidence="4" key="2">
    <citation type="submission" date="2019-09" db="UniProtKB">
        <authorList>
            <consortium name="WormBaseParasite"/>
        </authorList>
    </citation>
    <scope>IDENTIFICATION</scope>
</reference>
<dbReference type="GO" id="GO:0006508">
    <property type="term" value="P:proteolysis"/>
    <property type="evidence" value="ECO:0007669"/>
    <property type="project" value="InterPro"/>
</dbReference>
<dbReference type="InterPro" id="IPR042089">
    <property type="entry name" value="Peptidase_M13_dom_2"/>
</dbReference>
<evidence type="ECO:0000313" key="4">
    <source>
        <dbReference type="WBParaSite" id="HPBE_0002118101-mRNA-1"/>
    </source>
</evidence>
<accession>A0A183GFK3</accession>
<evidence type="ECO:0000313" key="2">
    <source>
        <dbReference type="EMBL" id="VDP23740.1"/>
    </source>
</evidence>
<organism evidence="3 4">
    <name type="scientific">Heligmosomoides polygyrus</name>
    <name type="common">Parasitic roundworm</name>
    <dbReference type="NCBI Taxonomy" id="6339"/>
    <lineage>
        <taxon>Eukaryota</taxon>
        <taxon>Metazoa</taxon>
        <taxon>Ecdysozoa</taxon>
        <taxon>Nematoda</taxon>
        <taxon>Chromadorea</taxon>
        <taxon>Rhabditida</taxon>
        <taxon>Rhabditina</taxon>
        <taxon>Rhabditomorpha</taxon>
        <taxon>Strongyloidea</taxon>
        <taxon>Heligmosomidae</taxon>
        <taxon>Heligmosomoides</taxon>
    </lineage>
</organism>
<dbReference type="Gene3D" id="1.10.1380.10">
    <property type="entry name" value="Neutral endopeptidase , domain2"/>
    <property type="match status" value="1"/>
</dbReference>
<proteinExistence type="predicted"/>
<name>A0A183GFK3_HELPZ</name>
<keyword evidence="3" id="KW-1185">Reference proteome</keyword>
<evidence type="ECO:0000259" key="1">
    <source>
        <dbReference type="Pfam" id="PF05649"/>
    </source>
</evidence>
<reference evidence="2 3" key="1">
    <citation type="submission" date="2018-11" db="EMBL/GenBank/DDBJ databases">
        <authorList>
            <consortium name="Pathogen Informatics"/>
        </authorList>
    </citation>
    <scope>NUCLEOTIDE SEQUENCE [LARGE SCALE GENOMIC DNA]</scope>
</reference>
<dbReference type="SUPFAM" id="SSF55486">
    <property type="entry name" value="Metalloproteases ('zincins'), catalytic domain"/>
    <property type="match status" value="1"/>
</dbReference>
<gene>
    <name evidence="2" type="ORF">HPBE_LOCUS21180</name>
</gene>
<dbReference type="AlphaFoldDB" id="A0A183GFK3"/>
<dbReference type="OrthoDB" id="5865906at2759"/>
<dbReference type="InterPro" id="IPR008753">
    <property type="entry name" value="Peptidase_M13_N"/>
</dbReference>